<evidence type="ECO:0000313" key="4">
    <source>
        <dbReference type="Proteomes" id="UP001224845"/>
    </source>
</evidence>
<dbReference type="Proteomes" id="UP001224845">
    <property type="component" value="Unassembled WGS sequence"/>
</dbReference>
<evidence type="ECO:0000256" key="2">
    <source>
        <dbReference type="SAM" id="SignalP"/>
    </source>
</evidence>
<feature type="chain" id="PRO_5043588966" evidence="2">
    <location>
        <begin position="25"/>
        <end position="76"/>
    </location>
</feature>
<sequence>MHPRFILRAPLALSVLAFALTACGGGDGGGGSSGFSGAAAASGKALASDQPNAGTAGKTDAASSGAGSEPSVSYAP</sequence>
<organism evidence="3 4">
    <name type="scientific">Variovorax paradoxus</name>
    <dbReference type="NCBI Taxonomy" id="34073"/>
    <lineage>
        <taxon>Bacteria</taxon>
        <taxon>Pseudomonadati</taxon>
        <taxon>Pseudomonadota</taxon>
        <taxon>Betaproteobacteria</taxon>
        <taxon>Burkholderiales</taxon>
        <taxon>Comamonadaceae</taxon>
        <taxon>Variovorax</taxon>
    </lineage>
</organism>
<keyword evidence="2" id="KW-0732">Signal</keyword>
<feature type="signal peptide" evidence="2">
    <location>
        <begin position="1"/>
        <end position="24"/>
    </location>
</feature>
<accession>A0AAW8EE23</accession>
<evidence type="ECO:0000313" key="3">
    <source>
        <dbReference type="EMBL" id="MDP9971238.1"/>
    </source>
</evidence>
<feature type="region of interest" description="Disordered" evidence="1">
    <location>
        <begin position="46"/>
        <end position="76"/>
    </location>
</feature>
<dbReference type="AlphaFoldDB" id="A0AAW8EE23"/>
<name>A0AAW8EE23_VARPD</name>
<dbReference type="PROSITE" id="PS51257">
    <property type="entry name" value="PROKAR_LIPOPROTEIN"/>
    <property type="match status" value="1"/>
</dbReference>
<comment type="caution">
    <text evidence="3">The sequence shown here is derived from an EMBL/GenBank/DDBJ whole genome shotgun (WGS) entry which is preliminary data.</text>
</comment>
<protein>
    <submittedName>
        <fullName evidence="3">Uncharacterized protein</fullName>
    </submittedName>
</protein>
<gene>
    <name evidence="3" type="ORF">J2W39_002472</name>
</gene>
<evidence type="ECO:0000256" key="1">
    <source>
        <dbReference type="SAM" id="MobiDB-lite"/>
    </source>
</evidence>
<dbReference type="EMBL" id="JAUSRV010000005">
    <property type="protein sequence ID" value="MDP9971238.1"/>
    <property type="molecule type" value="Genomic_DNA"/>
</dbReference>
<proteinExistence type="predicted"/>
<dbReference type="RefSeq" id="WP_307593807.1">
    <property type="nucleotide sequence ID" value="NZ_JAUSRV010000005.1"/>
</dbReference>
<reference evidence="3" key="1">
    <citation type="submission" date="2023-07" db="EMBL/GenBank/DDBJ databases">
        <title>Sorghum-associated microbial communities from plants grown in Nebraska, USA.</title>
        <authorList>
            <person name="Schachtman D."/>
        </authorList>
    </citation>
    <scope>NUCLEOTIDE SEQUENCE</scope>
    <source>
        <strain evidence="3">DS3315</strain>
    </source>
</reference>